<gene>
    <name evidence="1" type="ordered locus">TP01_0882</name>
</gene>
<comment type="caution">
    <text evidence="1">The sequence shown here is derived from an EMBL/GenBank/DDBJ whole genome shotgun (WGS) entry which is preliminary data.</text>
</comment>
<evidence type="ECO:0000313" key="2">
    <source>
        <dbReference type="Proteomes" id="UP000001949"/>
    </source>
</evidence>
<reference evidence="1 2" key="1">
    <citation type="journal article" date="2005" name="Science">
        <title>Genome sequence of Theileria parva, a bovine pathogen that transforms lymphocytes.</title>
        <authorList>
            <person name="Gardner M.J."/>
            <person name="Bishop R."/>
            <person name="Shah T."/>
            <person name="de Villiers E.P."/>
            <person name="Carlton J.M."/>
            <person name="Hall N."/>
            <person name="Ren Q."/>
            <person name="Paulsen I.T."/>
            <person name="Pain A."/>
            <person name="Berriman M."/>
            <person name="Wilson R.J.M."/>
            <person name="Sato S."/>
            <person name="Ralph S.A."/>
            <person name="Mann D.J."/>
            <person name="Xiong Z."/>
            <person name="Shallom S.J."/>
            <person name="Weidman J."/>
            <person name="Jiang L."/>
            <person name="Lynn J."/>
            <person name="Weaver B."/>
            <person name="Shoaibi A."/>
            <person name="Domingo A.R."/>
            <person name="Wasawo D."/>
            <person name="Crabtree J."/>
            <person name="Wortman J.R."/>
            <person name="Haas B."/>
            <person name="Angiuoli S.V."/>
            <person name="Creasy T.H."/>
            <person name="Lu C."/>
            <person name="Suh B."/>
            <person name="Silva J.C."/>
            <person name="Utterback T.R."/>
            <person name="Feldblyum T.V."/>
            <person name="Pertea M."/>
            <person name="Allen J."/>
            <person name="Nierman W.C."/>
            <person name="Taracha E.L.N."/>
            <person name="Salzberg S.L."/>
            <person name="White O.R."/>
            <person name="Fitzhugh H.A."/>
            <person name="Morzaria S."/>
            <person name="Venter J.C."/>
            <person name="Fraser C.M."/>
            <person name="Nene V."/>
        </authorList>
    </citation>
    <scope>NUCLEOTIDE SEQUENCE [LARGE SCALE GENOMIC DNA]</scope>
    <source>
        <strain evidence="1 2">Muguga</strain>
    </source>
</reference>
<dbReference type="eggNOG" id="ENOG502TN2Q">
    <property type="taxonomic scope" value="Eukaryota"/>
</dbReference>
<accession>Q4N7D8</accession>
<dbReference type="InterPro" id="IPR027417">
    <property type="entry name" value="P-loop_NTPase"/>
</dbReference>
<dbReference type="KEGG" id="tpv:TP01_0882"/>
<protein>
    <submittedName>
        <fullName evidence="1">Uncharacterized protein</fullName>
    </submittedName>
</protein>
<dbReference type="VEuPathDB" id="PiroplasmaDB:TpMuguga_01g00882"/>
<dbReference type="EMBL" id="AAGK01000001">
    <property type="protein sequence ID" value="EAN34120.1"/>
    <property type="molecule type" value="Genomic_DNA"/>
</dbReference>
<dbReference type="InParanoid" id="Q4N7D8"/>
<dbReference type="GeneID" id="3503347"/>
<dbReference type="RefSeq" id="XP_766403.1">
    <property type="nucleotide sequence ID" value="XM_761310.1"/>
</dbReference>
<dbReference type="AlphaFoldDB" id="Q4N7D8"/>
<name>Q4N7D8_THEPA</name>
<dbReference type="Gene3D" id="3.40.50.300">
    <property type="entry name" value="P-loop containing nucleotide triphosphate hydrolases"/>
    <property type="match status" value="1"/>
</dbReference>
<proteinExistence type="predicted"/>
<sequence>MSTDVEKPSELAVNINTSNIPKEDSLTIFDKLEQICCKFENKKFYRKYRTKSQTLSIPKFNYKFKNCYNSIDFNTIPYSPSTSRLEYNFFEIFFNLVRKGFGITQIVGSSGSGKTSICLRIVENFPGITLYLDTCGSIDPFTAPHTPKFIPLRLYTSEELLLFLSDLESRLLEDKELSSRLKIHARSIEMIIVDSLWFIDHLDKFQQQIFLFNLSSVLRRISFNFDICIIVCINNSFKQNIIKPSITPEAKDEIKDTVSSSQTTKQPRNIYIRWNSNCNVQLLLSYKTLNFRPSSITLEDAEYPLFYRIMQINSGTSNMKFRFIINNETISLEEILH</sequence>
<dbReference type="SUPFAM" id="SSF52540">
    <property type="entry name" value="P-loop containing nucleoside triphosphate hydrolases"/>
    <property type="match status" value="1"/>
</dbReference>
<organism evidence="1 2">
    <name type="scientific">Theileria parva</name>
    <name type="common">East coast fever infection agent</name>
    <dbReference type="NCBI Taxonomy" id="5875"/>
    <lineage>
        <taxon>Eukaryota</taxon>
        <taxon>Sar</taxon>
        <taxon>Alveolata</taxon>
        <taxon>Apicomplexa</taxon>
        <taxon>Aconoidasida</taxon>
        <taxon>Piroplasmida</taxon>
        <taxon>Theileriidae</taxon>
        <taxon>Theileria</taxon>
    </lineage>
</organism>
<dbReference type="Proteomes" id="UP000001949">
    <property type="component" value="Unassembled WGS sequence"/>
</dbReference>
<evidence type="ECO:0000313" key="1">
    <source>
        <dbReference type="EMBL" id="EAN34120.1"/>
    </source>
</evidence>
<keyword evidence="2" id="KW-1185">Reference proteome</keyword>